<evidence type="ECO:0000259" key="4">
    <source>
        <dbReference type="PROSITE" id="PS50042"/>
    </source>
</evidence>
<dbReference type="SUPFAM" id="SSF51206">
    <property type="entry name" value="cAMP-binding domain-like"/>
    <property type="match status" value="2"/>
</dbReference>
<comment type="similarity">
    <text evidence="1">Belongs to the cAMP-dependent kinase regulatory chain family.</text>
</comment>
<dbReference type="InterPro" id="IPR018490">
    <property type="entry name" value="cNMP-bd_dom_sf"/>
</dbReference>
<dbReference type="InterPro" id="IPR000595">
    <property type="entry name" value="cNMP-bd_dom"/>
</dbReference>
<dbReference type="PANTHER" id="PTHR11635:SF152">
    <property type="entry name" value="CAMP-DEPENDENT PROTEIN KINASE TYPE I REGULATORY SUBUNIT-RELATED"/>
    <property type="match status" value="1"/>
</dbReference>
<dbReference type="CDD" id="cd00038">
    <property type="entry name" value="CAP_ED"/>
    <property type="match status" value="2"/>
</dbReference>
<feature type="domain" description="Cyclic nucleotide-binding" evidence="4">
    <location>
        <begin position="129"/>
        <end position="250"/>
    </location>
</feature>
<dbReference type="GeneID" id="106672975"/>
<dbReference type="InterPro" id="IPR050503">
    <property type="entry name" value="cAMP-dep_PK_reg_su-like"/>
</dbReference>
<dbReference type="Pfam" id="PF00027">
    <property type="entry name" value="cNMP_binding"/>
    <property type="match status" value="2"/>
</dbReference>
<dbReference type="PANTHER" id="PTHR11635">
    <property type="entry name" value="CAMP-DEPENDENT PROTEIN KINASE REGULATORY CHAIN"/>
    <property type="match status" value="1"/>
</dbReference>
<evidence type="ECO:0000313" key="5">
    <source>
        <dbReference type="EnsemblMetazoa" id="XP_014260329.1"/>
    </source>
</evidence>
<dbReference type="GO" id="GO:0034236">
    <property type="term" value="F:protein kinase A catalytic subunit binding"/>
    <property type="evidence" value="ECO:0007669"/>
    <property type="project" value="TreeGrafter"/>
</dbReference>
<keyword evidence="3" id="KW-0114">cAMP</keyword>
<evidence type="ECO:0000256" key="2">
    <source>
        <dbReference type="ARBA" id="ARBA00022566"/>
    </source>
</evidence>
<dbReference type="InterPro" id="IPR014710">
    <property type="entry name" value="RmlC-like_jellyroll"/>
</dbReference>
<dbReference type="RefSeq" id="XP_014260329.1">
    <property type="nucleotide sequence ID" value="XM_014404843.1"/>
</dbReference>
<evidence type="ECO:0000256" key="3">
    <source>
        <dbReference type="ARBA" id="ARBA00023149"/>
    </source>
</evidence>
<dbReference type="GO" id="GO:0005829">
    <property type="term" value="C:cytosol"/>
    <property type="evidence" value="ECO:0007669"/>
    <property type="project" value="TreeGrafter"/>
</dbReference>
<keyword evidence="2" id="KW-0116">cAMP-binding</keyword>
<dbReference type="GO" id="GO:0005952">
    <property type="term" value="C:cAMP-dependent protein kinase complex"/>
    <property type="evidence" value="ECO:0007669"/>
    <property type="project" value="InterPro"/>
</dbReference>
<sequence length="395" mass="45630">MEVEAAPRLYFDPPKNNVTNITFPKEFKALIFDIYMCFLEEKPDNILDFIIRYFETMKEECGTTKLSCSGPEVALAEFVDLDEKYFETRRGAVFNPTNYPKSRLQDIDVISKLQEEKHHLLGVLKKIVFLKDLEGGTIDLLLDALQFRKYYEGEYVIVEDEEMNNFFIVDYGRFAAVKSTEDGECKTVKRYKPGNYFGMQAFFHSRPASFSVITTSAFGTLWTISSKIFRNLVLNREYLKYMDYTSYINSRNVLYVLSEDERYQIIDILDIRTYPDEKTIFSEGDLGDGMFIIIKGKVQFTVLSHGIGPPQEIIACRASQGAHFGELSLVYPCKRALTATAVGETRALYISSEKFQRLLPNRIKTIRKSIHLNPNPVFRVYQVDCAYNDEWNVNS</sequence>
<evidence type="ECO:0000256" key="1">
    <source>
        <dbReference type="ARBA" id="ARBA00005753"/>
    </source>
</evidence>
<keyword evidence="6" id="KW-1185">Reference proteome</keyword>
<keyword evidence="2" id="KW-0547">Nucleotide-binding</keyword>
<dbReference type="EnsemblMetazoa" id="XM_014404843.1">
    <property type="protein sequence ID" value="XP_014260329.1"/>
    <property type="gene ID" value="LOC106672975"/>
</dbReference>
<evidence type="ECO:0000313" key="6">
    <source>
        <dbReference type="Proteomes" id="UP000494040"/>
    </source>
</evidence>
<name>A0A8I6SN58_CIMLE</name>
<dbReference type="PROSITE" id="PS50042">
    <property type="entry name" value="CNMP_BINDING_3"/>
    <property type="match status" value="2"/>
</dbReference>
<dbReference type="AlphaFoldDB" id="A0A8I6SN58"/>
<protein>
    <recommendedName>
        <fullName evidence="4">Cyclic nucleotide-binding domain-containing protein</fullName>
    </recommendedName>
</protein>
<dbReference type="Proteomes" id="UP000494040">
    <property type="component" value="Unassembled WGS sequence"/>
</dbReference>
<feature type="domain" description="Cyclic nucleotide-binding" evidence="4">
    <location>
        <begin position="253"/>
        <end position="359"/>
    </location>
</feature>
<dbReference type="SMART" id="SM00100">
    <property type="entry name" value="cNMP"/>
    <property type="match status" value="2"/>
</dbReference>
<organism evidence="5 6">
    <name type="scientific">Cimex lectularius</name>
    <name type="common">Bed bug</name>
    <name type="synonym">Acanthia lectularia</name>
    <dbReference type="NCBI Taxonomy" id="79782"/>
    <lineage>
        <taxon>Eukaryota</taxon>
        <taxon>Metazoa</taxon>
        <taxon>Ecdysozoa</taxon>
        <taxon>Arthropoda</taxon>
        <taxon>Hexapoda</taxon>
        <taxon>Insecta</taxon>
        <taxon>Pterygota</taxon>
        <taxon>Neoptera</taxon>
        <taxon>Paraneoptera</taxon>
        <taxon>Hemiptera</taxon>
        <taxon>Heteroptera</taxon>
        <taxon>Panheteroptera</taxon>
        <taxon>Cimicomorpha</taxon>
        <taxon>Cimicidae</taxon>
        <taxon>Cimex</taxon>
    </lineage>
</organism>
<reference evidence="5" key="1">
    <citation type="submission" date="2022-01" db="UniProtKB">
        <authorList>
            <consortium name="EnsemblMetazoa"/>
        </authorList>
    </citation>
    <scope>IDENTIFICATION</scope>
</reference>
<proteinExistence type="inferred from homology"/>
<accession>A0A8I6SN58</accession>
<dbReference type="KEGG" id="clec:106672975"/>
<dbReference type="GO" id="GO:0030552">
    <property type="term" value="F:cAMP binding"/>
    <property type="evidence" value="ECO:0007669"/>
    <property type="project" value="UniProtKB-KW"/>
</dbReference>
<dbReference type="SUPFAM" id="SSF47391">
    <property type="entry name" value="Dimerization-anchoring domain of cAMP-dependent PK regulatory subunit"/>
    <property type="match status" value="1"/>
</dbReference>
<dbReference type="GO" id="GO:0004862">
    <property type="term" value="F:cAMP-dependent protein kinase inhibitor activity"/>
    <property type="evidence" value="ECO:0007669"/>
    <property type="project" value="TreeGrafter"/>
</dbReference>
<dbReference type="Gene3D" id="2.60.120.10">
    <property type="entry name" value="Jelly Rolls"/>
    <property type="match status" value="2"/>
</dbReference>